<dbReference type="GO" id="GO:0005524">
    <property type="term" value="F:ATP binding"/>
    <property type="evidence" value="ECO:0007669"/>
    <property type="project" value="UniProtKB-KW"/>
</dbReference>
<name>A0A446D1G0_9BURK</name>
<evidence type="ECO:0000313" key="13">
    <source>
        <dbReference type="EMBL" id="WXR73518.1"/>
    </source>
</evidence>
<dbReference type="PROSITE" id="PS50109">
    <property type="entry name" value="HIS_KIN"/>
    <property type="match status" value="1"/>
</dbReference>
<dbReference type="InterPro" id="IPR004358">
    <property type="entry name" value="Sig_transdc_His_kin-like_C"/>
</dbReference>
<feature type="domain" description="Histidine kinase" evidence="11">
    <location>
        <begin position="258"/>
        <end position="459"/>
    </location>
</feature>
<dbReference type="GO" id="GO:0000160">
    <property type="term" value="P:phosphorelay signal transduction system"/>
    <property type="evidence" value="ECO:0007669"/>
    <property type="project" value="TreeGrafter"/>
</dbReference>
<dbReference type="Pfam" id="PF02518">
    <property type="entry name" value="HATPase_c"/>
    <property type="match status" value="1"/>
</dbReference>
<evidence type="ECO:0000256" key="2">
    <source>
        <dbReference type="ARBA" id="ARBA00004370"/>
    </source>
</evidence>
<dbReference type="Proteomes" id="UP001456224">
    <property type="component" value="Chromosome"/>
</dbReference>
<accession>A0A446D1G0</accession>
<keyword evidence="4" id="KW-0597">Phosphoprotein</keyword>
<evidence type="ECO:0000256" key="8">
    <source>
        <dbReference type="ARBA" id="ARBA00022989"/>
    </source>
</evidence>
<evidence type="ECO:0000256" key="10">
    <source>
        <dbReference type="SAM" id="Phobius"/>
    </source>
</evidence>
<dbReference type="InterPro" id="IPR005467">
    <property type="entry name" value="His_kinase_dom"/>
</dbReference>
<dbReference type="Gene3D" id="3.30.565.10">
    <property type="entry name" value="Histidine kinase-like ATPase, C-terminal domain"/>
    <property type="match status" value="1"/>
</dbReference>
<evidence type="ECO:0000313" key="12">
    <source>
        <dbReference type="EMBL" id="SSW73938.1"/>
    </source>
</evidence>
<evidence type="ECO:0000313" key="14">
    <source>
        <dbReference type="Proteomes" id="UP000289465"/>
    </source>
</evidence>
<dbReference type="Proteomes" id="UP000289465">
    <property type="component" value="Unassembled WGS sequence"/>
</dbReference>
<dbReference type="InterPro" id="IPR003594">
    <property type="entry name" value="HATPase_dom"/>
</dbReference>
<evidence type="ECO:0000256" key="9">
    <source>
        <dbReference type="ARBA" id="ARBA00023136"/>
    </source>
</evidence>
<evidence type="ECO:0000256" key="1">
    <source>
        <dbReference type="ARBA" id="ARBA00000085"/>
    </source>
</evidence>
<evidence type="ECO:0000259" key="11">
    <source>
        <dbReference type="PROSITE" id="PS50109"/>
    </source>
</evidence>
<keyword evidence="7 12" id="KW-0418">Kinase</keyword>
<dbReference type="EMBL" id="UFQC01000075">
    <property type="protein sequence ID" value="SSW73938.1"/>
    <property type="molecule type" value="Genomic_DNA"/>
</dbReference>
<proteinExistence type="predicted"/>
<dbReference type="SUPFAM" id="SSF55874">
    <property type="entry name" value="ATPase domain of HSP90 chaperone/DNA topoisomerase II/histidine kinase"/>
    <property type="match status" value="1"/>
</dbReference>
<keyword evidence="5 12" id="KW-0808">Transferase</keyword>
<dbReference type="EMBL" id="CP148753">
    <property type="protein sequence ID" value="WXR73518.1"/>
    <property type="molecule type" value="Genomic_DNA"/>
</dbReference>
<gene>
    <name evidence="12" type="primary">phoQ</name>
    <name evidence="12" type="ORF">AVE30378_06286</name>
    <name evidence="13" type="ORF">WHX56_28505</name>
</gene>
<dbReference type="PANTHER" id="PTHR45436">
    <property type="entry name" value="SENSOR HISTIDINE KINASE YKOH"/>
    <property type="match status" value="1"/>
</dbReference>
<evidence type="ECO:0000256" key="4">
    <source>
        <dbReference type="ARBA" id="ARBA00022553"/>
    </source>
</evidence>
<evidence type="ECO:0000256" key="7">
    <source>
        <dbReference type="ARBA" id="ARBA00022777"/>
    </source>
</evidence>
<feature type="transmembrane region" description="Helical" evidence="10">
    <location>
        <begin position="178"/>
        <end position="202"/>
    </location>
</feature>
<dbReference type="GO" id="GO:0005886">
    <property type="term" value="C:plasma membrane"/>
    <property type="evidence" value="ECO:0007669"/>
    <property type="project" value="TreeGrafter"/>
</dbReference>
<dbReference type="GO" id="GO:0004673">
    <property type="term" value="F:protein histidine kinase activity"/>
    <property type="evidence" value="ECO:0007669"/>
    <property type="project" value="UniProtKB-EC"/>
</dbReference>
<dbReference type="PANTHER" id="PTHR45436:SF5">
    <property type="entry name" value="SENSOR HISTIDINE KINASE TRCS"/>
    <property type="match status" value="1"/>
</dbReference>
<evidence type="ECO:0000256" key="6">
    <source>
        <dbReference type="ARBA" id="ARBA00022692"/>
    </source>
</evidence>
<sequence length="459" mass="48935">MTAERRPAGSLRLRLLAGTLAWILLSVALAGWGLASLFRQHITQQLQAELTLHLNQLTAAVNIGADGRPVVAPPLSDPRLEQPLSGLYWQIDRLAEGGRPAAAGVARSRSLWDQTLRAPFAAEGTGDQVHDIAGPDGRKLAVLARVLKPAEEDAAPLRLLVAADRAVLSEPMGRFNHMLAIALGALAAGLTLAAVVQVVVGLRPLARLRRQLAAQNAGGSSRIEGRFPSEIQPLVDDFNKVLAMNAEIVQRARTQAGNLAHAVKTPLAILANAAARDDGALAGLVREQVGAANRQIDYHLARARAAASSGAADGRTPLAETAQGLLRALRRLYAERHLRIDGAEVAPDLVFRGEQQDLQEMLGNLLDNACKWAAGQVRVAAERDGPGRLLIHVDDDGPGIEDHERERIFLRGVRMDEQRPGSGLGLDIVRDLAGTYGGEVRAARSPLGGLRVSLWLPAA</sequence>
<dbReference type="SMART" id="SM00387">
    <property type="entry name" value="HATPase_c"/>
    <property type="match status" value="1"/>
</dbReference>
<keyword evidence="13" id="KW-0067">ATP-binding</keyword>
<reference evidence="13 15" key="2">
    <citation type="submission" date="2024-03" db="EMBL/GenBank/DDBJ databases">
        <title>Reference genomes for the five species model microbial community.</title>
        <authorList>
            <person name="Padfield D."/>
        </authorList>
    </citation>
    <scope>NUCLEOTIDE SEQUENCE [LARGE SCALE GENOMIC DNA]</scope>
    <source>
        <strain evidence="13 15">AB1</strain>
    </source>
</reference>
<dbReference type="InterPro" id="IPR036890">
    <property type="entry name" value="HATPase_C_sf"/>
</dbReference>
<comment type="subcellular location">
    <subcellularLocation>
        <location evidence="2">Membrane</location>
    </subcellularLocation>
</comment>
<dbReference type="AlphaFoldDB" id="A0A446D1G0"/>
<comment type="catalytic activity">
    <reaction evidence="1">
        <text>ATP + protein L-histidine = ADP + protein N-phospho-L-histidine.</text>
        <dbReference type="EC" id="2.7.13.3"/>
    </reaction>
</comment>
<keyword evidence="9 10" id="KW-0472">Membrane</keyword>
<reference evidence="12 14" key="1">
    <citation type="submission" date="2018-07" db="EMBL/GenBank/DDBJ databases">
        <authorList>
            <person name="Peeters C."/>
        </authorList>
    </citation>
    <scope>NUCLEOTIDE SEQUENCE [LARGE SCALE GENOMIC DNA]</scope>
    <source>
        <strain evidence="12 14">LMG 30378</strain>
    </source>
</reference>
<protein>
    <recommendedName>
        <fullName evidence="3">histidine kinase</fullName>
        <ecNumber evidence="3">2.7.13.3</ecNumber>
    </recommendedName>
</protein>
<evidence type="ECO:0000313" key="15">
    <source>
        <dbReference type="Proteomes" id="UP001456224"/>
    </source>
</evidence>
<dbReference type="EC" id="2.7.13.3" evidence="3"/>
<evidence type="ECO:0000256" key="3">
    <source>
        <dbReference type="ARBA" id="ARBA00012438"/>
    </source>
</evidence>
<keyword evidence="13" id="KW-0547">Nucleotide-binding</keyword>
<organism evidence="12 14">
    <name type="scientific">Achromobacter veterisilvae</name>
    <dbReference type="NCBI Taxonomy" id="2069367"/>
    <lineage>
        <taxon>Bacteria</taxon>
        <taxon>Pseudomonadati</taxon>
        <taxon>Pseudomonadota</taxon>
        <taxon>Betaproteobacteria</taxon>
        <taxon>Burkholderiales</taxon>
        <taxon>Alcaligenaceae</taxon>
        <taxon>Achromobacter</taxon>
    </lineage>
</organism>
<keyword evidence="6 10" id="KW-0812">Transmembrane</keyword>
<keyword evidence="15" id="KW-1185">Reference proteome</keyword>
<evidence type="ECO:0000256" key="5">
    <source>
        <dbReference type="ARBA" id="ARBA00022679"/>
    </source>
</evidence>
<dbReference type="OrthoDB" id="9809567at2"/>
<keyword evidence="8 10" id="KW-1133">Transmembrane helix</keyword>
<dbReference type="PRINTS" id="PR00344">
    <property type="entry name" value="BCTRLSENSOR"/>
</dbReference>
<dbReference type="RefSeq" id="WP_129247128.1">
    <property type="nucleotide sequence ID" value="NZ_CP148753.1"/>
</dbReference>
<dbReference type="InterPro" id="IPR050428">
    <property type="entry name" value="TCS_sensor_his_kinase"/>
</dbReference>